<sequence>MATNDTRPDDTGPDDTRPAGVWRDEERLPLADLVDAVATSADDGQTDDESGNDAGIQQALDEDGGATARPDFTGRTGPH</sequence>
<evidence type="ECO:0000256" key="1">
    <source>
        <dbReference type="SAM" id="MobiDB-lite"/>
    </source>
</evidence>
<dbReference type="Proteomes" id="UP001589608">
    <property type="component" value="Unassembled WGS sequence"/>
</dbReference>
<evidence type="ECO:0000313" key="3">
    <source>
        <dbReference type="Proteomes" id="UP001589608"/>
    </source>
</evidence>
<dbReference type="EMBL" id="JBHMCA010000051">
    <property type="protein sequence ID" value="MFB9446865.1"/>
    <property type="molecule type" value="Genomic_DNA"/>
</dbReference>
<evidence type="ECO:0000313" key="2">
    <source>
        <dbReference type="EMBL" id="MFB9446865.1"/>
    </source>
</evidence>
<organism evidence="2 3">
    <name type="scientific">Dactylosporangium vinaceum</name>
    <dbReference type="NCBI Taxonomy" id="53362"/>
    <lineage>
        <taxon>Bacteria</taxon>
        <taxon>Bacillati</taxon>
        <taxon>Actinomycetota</taxon>
        <taxon>Actinomycetes</taxon>
        <taxon>Micromonosporales</taxon>
        <taxon>Micromonosporaceae</taxon>
        <taxon>Dactylosporangium</taxon>
    </lineage>
</organism>
<feature type="compositionally biased region" description="Basic and acidic residues" evidence="1">
    <location>
        <begin position="1"/>
        <end position="29"/>
    </location>
</feature>
<protein>
    <submittedName>
        <fullName evidence="2">Uncharacterized protein</fullName>
    </submittedName>
</protein>
<keyword evidence="3" id="KW-1185">Reference proteome</keyword>
<comment type="caution">
    <text evidence="2">The sequence shown here is derived from an EMBL/GenBank/DDBJ whole genome shotgun (WGS) entry which is preliminary data.</text>
</comment>
<proteinExistence type="predicted"/>
<name>A0ABV5MDD1_9ACTN</name>
<dbReference type="RefSeq" id="WP_223105043.1">
    <property type="nucleotide sequence ID" value="NZ_CP061913.1"/>
</dbReference>
<feature type="region of interest" description="Disordered" evidence="1">
    <location>
        <begin position="1"/>
        <end position="79"/>
    </location>
</feature>
<gene>
    <name evidence="2" type="ORF">ACFFTR_27560</name>
</gene>
<accession>A0ABV5MDD1</accession>
<reference evidence="2 3" key="1">
    <citation type="submission" date="2024-09" db="EMBL/GenBank/DDBJ databases">
        <authorList>
            <person name="Sun Q."/>
            <person name="Mori K."/>
        </authorList>
    </citation>
    <scope>NUCLEOTIDE SEQUENCE [LARGE SCALE GENOMIC DNA]</scope>
    <source>
        <strain evidence="2 3">JCM 3307</strain>
    </source>
</reference>